<proteinExistence type="predicted"/>
<reference evidence="1 2" key="1">
    <citation type="submission" date="2018-03" db="EMBL/GenBank/DDBJ databases">
        <title>Genomic Encyclopedia of Type Strains, Phase III (KMG-III): the genomes of soil and plant-associated and newly described type strains.</title>
        <authorList>
            <person name="Whitman W."/>
        </authorList>
    </citation>
    <scope>NUCLEOTIDE SEQUENCE [LARGE SCALE GENOMIC DNA]</scope>
    <source>
        <strain evidence="1 2">CGMCC 1.12700</strain>
    </source>
</reference>
<evidence type="ECO:0008006" key="3">
    <source>
        <dbReference type="Google" id="ProtNLM"/>
    </source>
</evidence>
<dbReference type="EMBL" id="PYGD01000007">
    <property type="protein sequence ID" value="PSK90869.1"/>
    <property type="molecule type" value="Genomic_DNA"/>
</dbReference>
<comment type="caution">
    <text evidence="1">The sequence shown here is derived from an EMBL/GenBank/DDBJ whole genome shotgun (WGS) entry which is preliminary data.</text>
</comment>
<dbReference type="OrthoDB" id="1041391at2"/>
<evidence type="ECO:0000313" key="2">
    <source>
        <dbReference type="Proteomes" id="UP000240572"/>
    </source>
</evidence>
<evidence type="ECO:0000313" key="1">
    <source>
        <dbReference type="EMBL" id="PSK90869.1"/>
    </source>
</evidence>
<dbReference type="AlphaFoldDB" id="A0A2P8D0X2"/>
<dbReference type="Proteomes" id="UP000240572">
    <property type="component" value="Unassembled WGS sequence"/>
</dbReference>
<keyword evidence="2" id="KW-1185">Reference proteome</keyword>
<name>A0A2P8D0X2_9BACT</name>
<protein>
    <recommendedName>
        <fullName evidence="3">Transglutaminase superfamily protein</fullName>
    </recommendedName>
</protein>
<sequence>MQKITILLFCHIAPFCLHGQNTSGILIPQLPQPPTTASMPRYNNSFQPQDNMAAETHWSQSVRPRQQILPFNSPNADKLKAEQDHREALYQALEKIDRTPVQRTVMESNLDTILGNAPVIGKPQYEATKQFWDALVILSDMKDGKRPFSITEAVYTVENAYYNNKLSKDKFAHAIESRAKLCEQIIKREGLNRDDNVTKNYAIQKLFQQDNIYNDTKTGKTIKISKLEYDFKDYMGDSSHAQMFVSKLIQTGKGQCHSMPLLYLAIAEQLKASAYLSLAPEHSFIRFSDGDGSFFNFETTNGYVVSDQWLLQTGYITTAAIKNKIYLDTLSQSQLLAMCMYDLAMGYIYDYGYDCFAEIALKQALPIDPKGIQGQIILGNIWAAKTGKAVRYYNIKTKNDFDKNTIATALQKRMFNSYNIIDGLGYQKMPKEAYAKWLNSVNNEKEKQDLRELQKQMQYIIKNSKVKLLSPDKKD</sequence>
<accession>A0A2P8D0X2</accession>
<dbReference type="RefSeq" id="WP_106524133.1">
    <property type="nucleotide sequence ID" value="NZ_PYGD01000007.1"/>
</dbReference>
<gene>
    <name evidence="1" type="ORF">B0I18_107281</name>
</gene>
<organism evidence="1 2">
    <name type="scientific">Taibaiella chishuiensis</name>
    <dbReference type="NCBI Taxonomy" id="1434707"/>
    <lineage>
        <taxon>Bacteria</taxon>
        <taxon>Pseudomonadati</taxon>
        <taxon>Bacteroidota</taxon>
        <taxon>Chitinophagia</taxon>
        <taxon>Chitinophagales</taxon>
        <taxon>Chitinophagaceae</taxon>
        <taxon>Taibaiella</taxon>
    </lineage>
</organism>